<reference evidence="2 3" key="1">
    <citation type="submission" date="2011-08" db="EMBL/GenBank/DDBJ databases">
        <authorList>
            <person name="Liu Z.J."/>
            <person name="Shi F.L."/>
            <person name="Lu J.Q."/>
            <person name="Li M."/>
            <person name="Wang Z.L."/>
        </authorList>
    </citation>
    <scope>NUCLEOTIDE SEQUENCE [LARGE SCALE GENOMIC DNA]</scope>
    <source>
        <strain evidence="2 3">USNM 41457</strain>
    </source>
</reference>
<evidence type="ECO:0000313" key="3">
    <source>
        <dbReference type="Proteomes" id="UP000003163"/>
    </source>
</evidence>
<dbReference type="InParanoid" id="J9D7Z2"/>
<evidence type="ECO:0000256" key="1">
    <source>
        <dbReference type="SAM" id="Phobius"/>
    </source>
</evidence>
<dbReference type="Proteomes" id="UP000003163">
    <property type="component" value="Unassembled WGS sequence"/>
</dbReference>
<dbReference type="HOGENOM" id="CLU_2277423_0_0_1"/>
<accession>J9D7Z2</accession>
<feature type="transmembrane region" description="Helical" evidence="1">
    <location>
        <begin position="20"/>
        <end position="41"/>
    </location>
</feature>
<evidence type="ECO:0000313" key="2">
    <source>
        <dbReference type="EMBL" id="EJW03911.1"/>
    </source>
</evidence>
<proteinExistence type="predicted"/>
<gene>
    <name evidence="2" type="ORF">EDEG_01789</name>
</gene>
<feature type="transmembrane region" description="Helical" evidence="1">
    <location>
        <begin position="61"/>
        <end position="83"/>
    </location>
</feature>
<keyword evidence="1" id="KW-0472">Membrane</keyword>
<dbReference type="EMBL" id="AFBI03000027">
    <property type="protein sequence ID" value="EJW03911.1"/>
    <property type="molecule type" value="Genomic_DNA"/>
</dbReference>
<dbReference type="AlphaFoldDB" id="J9D7Z2"/>
<keyword evidence="3" id="KW-1185">Reference proteome</keyword>
<name>J9D7Z2_EDHAE</name>
<organism evidence="2 3">
    <name type="scientific">Edhazardia aedis (strain USNM 41457)</name>
    <name type="common">Microsporidian parasite</name>
    <dbReference type="NCBI Taxonomy" id="1003232"/>
    <lineage>
        <taxon>Eukaryota</taxon>
        <taxon>Fungi</taxon>
        <taxon>Fungi incertae sedis</taxon>
        <taxon>Microsporidia</taxon>
        <taxon>Edhazardia</taxon>
    </lineage>
</organism>
<comment type="caution">
    <text evidence="2">The sequence shown here is derived from an EMBL/GenBank/DDBJ whole genome shotgun (WGS) entry which is preliminary data.</text>
</comment>
<dbReference type="VEuPathDB" id="MicrosporidiaDB:EDEG_01789"/>
<keyword evidence="1" id="KW-1133">Transmembrane helix</keyword>
<keyword evidence="1" id="KW-0812">Transmembrane</keyword>
<sequence>MLISVDQMHKKITLWHKVRYKLLIFEYFLAYSCLVELYFYFIKILFSICSIRKINTCFLDFQIFFLQIFLYQHYFSTITKFSLANIKKVIFKKIVMMNFQKM</sequence>
<protein>
    <recommendedName>
        <fullName evidence="4">Transmembrane protein</fullName>
    </recommendedName>
</protein>
<evidence type="ECO:0008006" key="4">
    <source>
        <dbReference type="Google" id="ProtNLM"/>
    </source>
</evidence>
<reference evidence="3" key="2">
    <citation type="submission" date="2015-07" db="EMBL/GenBank/DDBJ databases">
        <title>Contrasting host-pathogen interactions and genome evolution in two generalist and specialist microsporidian pathogens of mosquitoes.</title>
        <authorList>
            <consortium name="The Broad Institute Genomics Platform"/>
            <consortium name="The Broad Institute Genome Sequencing Center for Infectious Disease"/>
            <person name="Cuomo C.A."/>
            <person name="Sanscrainte N.D."/>
            <person name="Goldberg J.M."/>
            <person name="Heiman D."/>
            <person name="Young S."/>
            <person name="Zeng Q."/>
            <person name="Becnel J.J."/>
            <person name="Birren B.W."/>
        </authorList>
    </citation>
    <scope>NUCLEOTIDE SEQUENCE [LARGE SCALE GENOMIC DNA]</scope>
    <source>
        <strain evidence="3">USNM 41457</strain>
    </source>
</reference>